<keyword evidence="2" id="KW-1185">Reference proteome</keyword>
<reference evidence="1 2" key="1">
    <citation type="submission" date="2024-11" db="EMBL/GenBank/DDBJ databases">
        <title>The Natural Products Discovery Center: Release of the First 8490 Sequenced Strains for Exploring Actinobacteria Biosynthetic Diversity.</title>
        <authorList>
            <person name="Kalkreuter E."/>
            <person name="Kautsar S.A."/>
            <person name="Yang D."/>
            <person name="Bader C.D."/>
            <person name="Teijaro C.N."/>
            <person name="Fluegel L."/>
            <person name="Davis C.M."/>
            <person name="Simpson J.R."/>
            <person name="Lauterbach L."/>
            <person name="Steele A.D."/>
            <person name="Gui C."/>
            <person name="Meng S."/>
            <person name="Li G."/>
            <person name="Viehrig K."/>
            <person name="Ye F."/>
            <person name="Su P."/>
            <person name="Kiefer A.F."/>
            <person name="Nichols A."/>
            <person name="Cepeda A.J."/>
            <person name="Yan W."/>
            <person name="Fan B."/>
            <person name="Jiang Y."/>
            <person name="Adhikari A."/>
            <person name="Zheng C.-J."/>
            <person name="Schuster L."/>
            <person name="Cowan T.M."/>
            <person name="Smanski M.J."/>
            <person name="Chevrette M.G."/>
            <person name="De Carvalho L.P.S."/>
            <person name="Shen B."/>
        </authorList>
    </citation>
    <scope>NUCLEOTIDE SEQUENCE [LARGE SCALE GENOMIC DNA]</scope>
    <source>
        <strain evidence="1 2">NPDC020863</strain>
    </source>
</reference>
<evidence type="ECO:0000313" key="1">
    <source>
        <dbReference type="EMBL" id="MFK4264401.1"/>
    </source>
</evidence>
<evidence type="ECO:0000313" key="2">
    <source>
        <dbReference type="Proteomes" id="UP001620295"/>
    </source>
</evidence>
<organism evidence="1 2">
    <name type="scientific">Streptomyces milbemycinicus</name>
    <dbReference type="NCBI Taxonomy" id="476552"/>
    <lineage>
        <taxon>Bacteria</taxon>
        <taxon>Bacillati</taxon>
        <taxon>Actinomycetota</taxon>
        <taxon>Actinomycetes</taxon>
        <taxon>Kitasatosporales</taxon>
        <taxon>Streptomycetaceae</taxon>
        <taxon>Streptomyces</taxon>
    </lineage>
</organism>
<accession>A0ABW8LJ53</accession>
<comment type="caution">
    <text evidence="1">The sequence shown here is derived from an EMBL/GenBank/DDBJ whole genome shotgun (WGS) entry which is preliminary data.</text>
</comment>
<gene>
    <name evidence="1" type="ORF">ACI2L5_05615</name>
</gene>
<proteinExistence type="predicted"/>
<dbReference type="EMBL" id="JBJDQH010000002">
    <property type="protein sequence ID" value="MFK4264401.1"/>
    <property type="molecule type" value="Genomic_DNA"/>
</dbReference>
<dbReference type="RefSeq" id="WP_404745740.1">
    <property type="nucleotide sequence ID" value="NZ_JBJDQH010000002.1"/>
</dbReference>
<protein>
    <submittedName>
        <fullName evidence="1">Uncharacterized protein</fullName>
    </submittedName>
</protein>
<sequence length="368" mass="39578">MTAAEPRHIDPLEAVEHLFALWLPRRRLALVGGEAPASYEEEWDAAPSLAEVSDYGAFPSTFTGPDGQRHPVAVERFDIEDPDETSSGPLHASWGLPDEGAEQAYAFVSEFLAEATESGPDSLDRRGRALAGYLAGHLAADGTDLLRITVAAEPDGPALDDELHLLVRSHDRTTRLALADAKATPATPDADDTPEYRIACVTSLLSEFLQINNTDAVTFEVTFGTHDVDLNVADPDAAFRAGWAGDEDWLIAEEDDDETDDVLWVLDAATLKAALTESERNMVAAARAQTLVWEFDSTTPEIPGDELVSWLARDLVETILTEITGAPGTPPTLAYAKNLPLESVLSGEGDSCLLLVGARRIALIHISG</sequence>
<name>A0ABW8LJ53_9ACTN</name>
<dbReference type="Proteomes" id="UP001620295">
    <property type="component" value="Unassembled WGS sequence"/>
</dbReference>